<reference evidence="2 3" key="1">
    <citation type="journal article" date="2024" name="Commun. Biol.">
        <title>Comparative genomic analysis of thermophilic fungi reveals convergent evolutionary adaptations and gene losses.</title>
        <authorList>
            <person name="Steindorff A.S."/>
            <person name="Aguilar-Pontes M.V."/>
            <person name="Robinson A.J."/>
            <person name="Andreopoulos B."/>
            <person name="LaButti K."/>
            <person name="Kuo A."/>
            <person name="Mondo S."/>
            <person name="Riley R."/>
            <person name="Otillar R."/>
            <person name="Haridas S."/>
            <person name="Lipzen A."/>
            <person name="Grimwood J."/>
            <person name="Schmutz J."/>
            <person name="Clum A."/>
            <person name="Reid I.D."/>
            <person name="Moisan M.C."/>
            <person name="Butler G."/>
            <person name="Nguyen T.T.M."/>
            <person name="Dewar K."/>
            <person name="Conant G."/>
            <person name="Drula E."/>
            <person name="Henrissat B."/>
            <person name="Hansel C."/>
            <person name="Singer S."/>
            <person name="Hutchinson M.I."/>
            <person name="de Vries R.P."/>
            <person name="Natvig D.O."/>
            <person name="Powell A.J."/>
            <person name="Tsang A."/>
            <person name="Grigoriev I.V."/>
        </authorList>
    </citation>
    <scope>NUCLEOTIDE SEQUENCE [LARGE SCALE GENOMIC DNA]</scope>
    <source>
        <strain evidence="2 3">CBS 494.80</strain>
    </source>
</reference>
<feature type="region of interest" description="Disordered" evidence="1">
    <location>
        <begin position="101"/>
        <end position="121"/>
    </location>
</feature>
<sequence length="121" mass="13910">MPSKSVTACLKYKTGIPEIMPNYNWSLVTNINHCGNRCFGIQFRALLFFSNTTTYRLITIKSIGLHCVLPNQTITMHHTHRFLLCSKGTTANALVTEYMRRKADKKHPSHPSNQHLRREIP</sequence>
<evidence type="ECO:0000313" key="3">
    <source>
        <dbReference type="Proteomes" id="UP001595075"/>
    </source>
</evidence>
<dbReference type="EMBL" id="JAZHXI010000009">
    <property type="protein sequence ID" value="KAL2068300.1"/>
    <property type="molecule type" value="Genomic_DNA"/>
</dbReference>
<comment type="caution">
    <text evidence="2">The sequence shown here is derived from an EMBL/GenBank/DDBJ whole genome shotgun (WGS) entry which is preliminary data.</text>
</comment>
<evidence type="ECO:0000313" key="2">
    <source>
        <dbReference type="EMBL" id="KAL2068300.1"/>
    </source>
</evidence>
<organism evidence="2 3">
    <name type="scientific">Oculimacula yallundae</name>
    <dbReference type="NCBI Taxonomy" id="86028"/>
    <lineage>
        <taxon>Eukaryota</taxon>
        <taxon>Fungi</taxon>
        <taxon>Dikarya</taxon>
        <taxon>Ascomycota</taxon>
        <taxon>Pezizomycotina</taxon>
        <taxon>Leotiomycetes</taxon>
        <taxon>Helotiales</taxon>
        <taxon>Ploettnerulaceae</taxon>
        <taxon>Oculimacula</taxon>
    </lineage>
</organism>
<proteinExistence type="predicted"/>
<keyword evidence="3" id="KW-1185">Reference proteome</keyword>
<name>A0ABR4CEC9_9HELO</name>
<gene>
    <name evidence="2" type="ORF">VTL71DRAFT_16398</name>
</gene>
<accession>A0ABR4CEC9</accession>
<dbReference type="Proteomes" id="UP001595075">
    <property type="component" value="Unassembled WGS sequence"/>
</dbReference>
<protein>
    <submittedName>
        <fullName evidence="2">Uncharacterized protein</fullName>
    </submittedName>
</protein>
<evidence type="ECO:0000256" key="1">
    <source>
        <dbReference type="SAM" id="MobiDB-lite"/>
    </source>
</evidence>